<gene>
    <name evidence="1" type="ORF">SAMN02745912_02455</name>
</gene>
<sequence>MTDEKTIRNDNVDKTSKPIYANTFRLGFTETEFIIDFGFRIDDDTVEELDTIAIPTKMMQNFILKLFGIARMYEKKFNTNIGFAEIIDGDKEEE</sequence>
<dbReference type="STRING" id="1121301.SAMN02745912_02455"/>
<organism evidence="1 2">
    <name type="scientific">Paramaledivibacter caminithermalis (strain DSM 15212 / CIP 107654 / DViRD3)</name>
    <name type="common">Clostridium caminithermale</name>
    <dbReference type="NCBI Taxonomy" id="1121301"/>
    <lineage>
        <taxon>Bacteria</taxon>
        <taxon>Bacillati</taxon>
        <taxon>Bacillota</taxon>
        <taxon>Clostridia</taxon>
        <taxon>Peptostreptococcales</taxon>
        <taxon>Caminicellaceae</taxon>
        <taxon>Paramaledivibacter</taxon>
    </lineage>
</organism>
<evidence type="ECO:0000313" key="1">
    <source>
        <dbReference type="EMBL" id="SHK16206.1"/>
    </source>
</evidence>
<evidence type="ECO:0000313" key="2">
    <source>
        <dbReference type="Proteomes" id="UP000184465"/>
    </source>
</evidence>
<dbReference type="RefSeq" id="WP_073150404.1">
    <property type="nucleotide sequence ID" value="NZ_FRAG01000031.1"/>
</dbReference>
<accession>A0A1M6Q7T8</accession>
<keyword evidence="2" id="KW-1185">Reference proteome</keyword>
<reference evidence="1 2" key="1">
    <citation type="submission" date="2016-11" db="EMBL/GenBank/DDBJ databases">
        <authorList>
            <person name="Jaros S."/>
            <person name="Januszkiewicz K."/>
            <person name="Wedrychowicz H."/>
        </authorList>
    </citation>
    <scope>NUCLEOTIDE SEQUENCE [LARGE SCALE GENOMIC DNA]</scope>
    <source>
        <strain evidence="1 2">DSM 15212</strain>
    </source>
</reference>
<dbReference type="Proteomes" id="UP000184465">
    <property type="component" value="Unassembled WGS sequence"/>
</dbReference>
<dbReference type="AlphaFoldDB" id="A0A1M6Q7T8"/>
<proteinExistence type="predicted"/>
<dbReference type="EMBL" id="FRAG01000031">
    <property type="protein sequence ID" value="SHK16206.1"/>
    <property type="molecule type" value="Genomic_DNA"/>
</dbReference>
<protein>
    <submittedName>
        <fullName evidence="1">Uncharacterized protein</fullName>
    </submittedName>
</protein>
<name>A0A1M6Q7T8_PARC5</name>